<evidence type="ECO:0000313" key="1">
    <source>
        <dbReference type="EMBL" id="OBY65869.1"/>
    </source>
</evidence>
<dbReference type="OrthoDB" id="1146847at2"/>
<dbReference type="PROSITE" id="PS51257">
    <property type="entry name" value="PROKAR_LIPOPROTEIN"/>
    <property type="match status" value="1"/>
</dbReference>
<proteinExistence type="predicted"/>
<dbReference type="KEGG" id="pob:LPB03_02640"/>
<accession>A0A1B8U262</accession>
<dbReference type="STRING" id="1774273.LPB03_02640"/>
<gene>
    <name evidence="1" type="ORF">LPB3_02440</name>
</gene>
<evidence type="ECO:0000313" key="2">
    <source>
        <dbReference type="Proteomes" id="UP000092584"/>
    </source>
</evidence>
<name>A0A1B8U262_9FLAO</name>
<dbReference type="RefSeq" id="WP_065318011.1">
    <property type="nucleotide sequence ID" value="NZ_CP017477.1"/>
</dbReference>
<evidence type="ECO:0008006" key="3">
    <source>
        <dbReference type="Google" id="ProtNLM"/>
    </source>
</evidence>
<protein>
    <recommendedName>
        <fullName evidence="3">Thioredoxin domain-containing protein</fullName>
    </recommendedName>
</protein>
<dbReference type="Gene3D" id="3.40.30.10">
    <property type="entry name" value="Glutaredoxin"/>
    <property type="match status" value="1"/>
</dbReference>
<dbReference type="EMBL" id="LSFM01000013">
    <property type="protein sequence ID" value="OBY65869.1"/>
    <property type="molecule type" value="Genomic_DNA"/>
</dbReference>
<organism evidence="1 2">
    <name type="scientific">Polaribacter vadi</name>
    <dbReference type="NCBI Taxonomy" id="1774273"/>
    <lineage>
        <taxon>Bacteria</taxon>
        <taxon>Pseudomonadati</taxon>
        <taxon>Bacteroidota</taxon>
        <taxon>Flavobacteriia</taxon>
        <taxon>Flavobacteriales</taxon>
        <taxon>Flavobacteriaceae</taxon>
    </lineage>
</organism>
<dbReference type="Proteomes" id="UP000092584">
    <property type="component" value="Unassembled WGS sequence"/>
</dbReference>
<comment type="caution">
    <text evidence="1">The sequence shown here is derived from an EMBL/GenBank/DDBJ whole genome shotgun (WGS) entry which is preliminary data.</text>
</comment>
<reference evidence="2" key="1">
    <citation type="submission" date="2016-02" db="EMBL/GenBank/DDBJ databases">
        <authorList>
            <person name="Shin S.-K."/>
            <person name="Yi H."/>
            <person name="Kim E."/>
        </authorList>
    </citation>
    <scope>NUCLEOTIDE SEQUENCE [LARGE SCALE GENOMIC DNA]</scope>
    <source>
        <strain evidence="2">LPB0003</strain>
    </source>
</reference>
<dbReference type="SUPFAM" id="SSF52833">
    <property type="entry name" value="Thioredoxin-like"/>
    <property type="match status" value="1"/>
</dbReference>
<dbReference type="AlphaFoldDB" id="A0A1B8U262"/>
<keyword evidence="2" id="KW-1185">Reference proteome</keyword>
<sequence length="463" mass="53935">MMKKVITLLPILFLVILVGCNSTDKNVDMYFGGKIINPKNNHVILYSMEKVIDTFFLDTTNKFIGKINKANEGLYYFSHGNENQHIYLEPGDSLMLRLNTWDFDESLVFAGKGAERNNILVDCFLETEKERNLFYEYNQLEPANFKLKVDSLIKTKLVTYNEYIKTHSFETFGFNEILKIALTYPIYSRIEKYPIIHAKITEENKLPKVDASFYDYRKKIKKDNDSLMYYPPYSRYIRNYLYNETFTLGHNPLESEYSSEFTLDLLNTINEKVSTESSKNAFLRQTVIGHFYNKSSCSINLEAFNTFFKLSTNEKDKKLITNLIDDSQSIVINEELPQFSITDYANSEHSISDVIKDQNTFLFFWSPEFVSESYIVSRFQYLSTTYPNIKFIEIKIDGDKNKRIQKLDIKNQFYLANNSAAHDFLTCKMPRSILVNKKGKVVNGYASISSTNLTPFLNDLNKN</sequence>
<dbReference type="InterPro" id="IPR036249">
    <property type="entry name" value="Thioredoxin-like_sf"/>
</dbReference>